<evidence type="ECO:0000313" key="1">
    <source>
        <dbReference type="EMBL" id="GGF18157.1"/>
    </source>
</evidence>
<dbReference type="Proteomes" id="UP000632273">
    <property type="component" value="Unassembled WGS sequence"/>
</dbReference>
<comment type="caution">
    <text evidence="1">The sequence shown here is derived from an EMBL/GenBank/DDBJ whole genome shotgun (WGS) entry which is preliminary data.</text>
</comment>
<dbReference type="EMBL" id="BMHT01000006">
    <property type="protein sequence ID" value="GGF18157.1"/>
    <property type="molecule type" value="Genomic_DNA"/>
</dbReference>
<name>A0ABQ1UFZ6_9BACT</name>
<protein>
    <submittedName>
        <fullName evidence="1">Uncharacterized protein</fullName>
    </submittedName>
</protein>
<organism evidence="1 2">
    <name type="scientific">Hymenobacter cavernae</name>
    <dbReference type="NCBI Taxonomy" id="2044852"/>
    <lineage>
        <taxon>Bacteria</taxon>
        <taxon>Pseudomonadati</taxon>
        <taxon>Bacteroidota</taxon>
        <taxon>Cytophagia</taxon>
        <taxon>Cytophagales</taxon>
        <taxon>Hymenobacteraceae</taxon>
        <taxon>Hymenobacter</taxon>
    </lineage>
</organism>
<keyword evidence="2" id="KW-1185">Reference proteome</keyword>
<proteinExistence type="predicted"/>
<sequence>MSSPDRNTPEYRWNLAARIASEMISAGLSHRDINESTTCDDLLELGDLPKPEVTYLRSLTLLADHEARDLFARHARGKATPEDPAECTTFNFFRQLVWINLYSRPDGEDGLPV</sequence>
<evidence type="ECO:0000313" key="2">
    <source>
        <dbReference type="Proteomes" id="UP000632273"/>
    </source>
</evidence>
<reference evidence="2" key="1">
    <citation type="journal article" date="2019" name="Int. J. Syst. Evol. Microbiol.">
        <title>The Global Catalogue of Microorganisms (GCM) 10K type strain sequencing project: providing services to taxonomists for standard genome sequencing and annotation.</title>
        <authorList>
            <consortium name="The Broad Institute Genomics Platform"/>
            <consortium name="The Broad Institute Genome Sequencing Center for Infectious Disease"/>
            <person name="Wu L."/>
            <person name="Ma J."/>
        </authorList>
    </citation>
    <scope>NUCLEOTIDE SEQUENCE [LARGE SCALE GENOMIC DNA]</scope>
    <source>
        <strain evidence="2">CGMCC 1.15197</strain>
    </source>
</reference>
<gene>
    <name evidence="1" type="ORF">GCM10011383_32060</name>
</gene>
<dbReference type="RefSeq" id="WP_188815051.1">
    <property type="nucleotide sequence ID" value="NZ_BMHT01000006.1"/>
</dbReference>
<accession>A0ABQ1UFZ6</accession>